<proteinExistence type="predicted"/>
<reference evidence="1 2" key="1">
    <citation type="journal article" date="2014" name="Appl. Environ. Microbiol.">
        <title>Elucidation of insertion elements encoded on plasmids and in vitro construction of shuttle vectors from the toxic cyanobacterium Planktothrix.</title>
        <authorList>
            <person name="Christiansen G."/>
            <person name="Goesmann A."/>
            <person name="Kurmayer R."/>
        </authorList>
    </citation>
    <scope>NUCLEOTIDE SEQUENCE [LARGE SCALE GENOMIC DNA]</scope>
    <source>
        <strain evidence="1 2">NIVA-CYA 126/8</strain>
    </source>
</reference>
<evidence type="ECO:0000313" key="2">
    <source>
        <dbReference type="Proteomes" id="UP000027395"/>
    </source>
</evidence>
<dbReference type="EMBL" id="CM002803">
    <property type="protein sequence ID" value="KEI69268.1"/>
    <property type="molecule type" value="Genomic_DNA"/>
</dbReference>
<accession>A0A073CNE1</accession>
<gene>
    <name evidence="1" type="ORF">A19Y_4643</name>
</gene>
<protein>
    <submittedName>
        <fullName evidence="1">Uncharacterized protein</fullName>
    </submittedName>
</protein>
<keyword evidence="2" id="KW-1185">Reference proteome</keyword>
<dbReference type="STRING" id="388467.A19Y_4643"/>
<dbReference type="AlphaFoldDB" id="A0A073CNE1"/>
<dbReference type="PATRIC" id="fig|388467.6.peg.4581"/>
<organism evidence="1 2">
    <name type="scientific">Planktothrix agardhii (strain NIVA-CYA 126/8)</name>
    <dbReference type="NCBI Taxonomy" id="388467"/>
    <lineage>
        <taxon>Bacteria</taxon>
        <taxon>Bacillati</taxon>
        <taxon>Cyanobacteriota</taxon>
        <taxon>Cyanophyceae</taxon>
        <taxon>Oscillatoriophycideae</taxon>
        <taxon>Oscillatoriales</taxon>
        <taxon>Microcoleaceae</taxon>
        <taxon>Planktothrix</taxon>
    </lineage>
</organism>
<sequence>MLTGGDSSGNPIIKNYTTTAGWFCENQHPPQLWCPIFLHPTHLQMGTTLPAPGVYSVLHTIEIL</sequence>
<dbReference type="HOGENOM" id="CLU_2863966_0_0_3"/>
<dbReference type="Proteomes" id="UP000027395">
    <property type="component" value="Chromosome"/>
</dbReference>
<name>A0A073CNE1_PLAA1</name>
<evidence type="ECO:0000313" key="1">
    <source>
        <dbReference type="EMBL" id="KEI69268.1"/>
    </source>
</evidence>